<proteinExistence type="predicted"/>
<evidence type="ECO:0000313" key="2">
    <source>
        <dbReference type="EMBL" id="SDF95907.1"/>
    </source>
</evidence>
<dbReference type="Proteomes" id="UP000182427">
    <property type="component" value="Chromosome I"/>
</dbReference>
<accession>A0A1G7QBE7</accession>
<dbReference type="AlphaFoldDB" id="A0A1G7QBE7"/>
<name>A0A1G7QBE7_9BACT</name>
<keyword evidence="1" id="KW-0472">Membrane</keyword>
<evidence type="ECO:0000256" key="1">
    <source>
        <dbReference type="SAM" id="Phobius"/>
    </source>
</evidence>
<sequence>MVYRGRLLCDSASCESDAMLLAVLVYSQADDLKGWMAPMDALLLLFSGVAVTVVLPCLIASALRDAAKRGAHSV</sequence>
<keyword evidence="3" id="KW-1185">Reference proteome</keyword>
<keyword evidence="1" id="KW-0812">Transmembrane</keyword>
<feature type="transmembrane region" description="Helical" evidence="1">
    <location>
        <begin position="41"/>
        <end position="63"/>
    </location>
</feature>
<reference evidence="2 3" key="1">
    <citation type="submission" date="2016-10" db="EMBL/GenBank/DDBJ databases">
        <authorList>
            <person name="de Groot N.N."/>
        </authorList>
    </citation>
    <scope>NUCLEOTIDE SEQUENCE [LARGE SCALE GENOMIC DNA]</scope>
    <source>
        <strain evidence="2 3">GAS232</strain>
    </source>
</reference>
<keyword evidence="1" id="KW-1133">Transmembrane helix</keyword>
<dbReference type="EMBL" id="LT629690">
    <property type="protein sequence ID" value="SDF95907.1"/>
    <property type="molecule type" value="Genomic_DNA"/>
</dbReference>
<gene>
    <name evidence="2" type="ORF">SAMN05444167_3822</name>
</gene>
<protein>
    <submittedName>
        <fullName evidence="2">Uncharacterized protein</fullName>
    </submittedName>
</protein>
<organism evidence="2 3">
    <name type="scientific">Terriglobus roseus</name>
    <dbReference type="NCBI Taxonomy" id="392734"/>
    <lineage>
        <taxon>Bacteria</taxon>
        <taxon>Pseudomonadati</taxon>
        <taxon>Acidobacteriota</taxon>
        <taxon>Terriglobia</taxon>
        <taxon>Terriglobales</taxon>
        <taxon>Acidobacteriaceae</taxon>
        <taxon>Terriglobus</taxon>
    </lineage>
</organism>
<evidence type="ECO:0000313" key="3">
    <source>
        <dbReference type="Proteomes" id="UP000182427"/>
    </source>
</evidence>